<dbReference type="SUPFAM" id="SSF54373">
    <property type="entry name" value="FAD-linked reductases, C-terminal domain"/>
    <property type="match status" value="1"/>
</dbReference>
<feature type="domain" description="FAD-binding" evidence="6">
    <location>
        <begin position="9"/>
        <end position="362"/>
    </location>
</feature>
<keyword evidence="4" id="KW-0560">Oxidoreductase</keyword>
<comment type="caution">
    <text evidence="7">The sequence shown here is derived from an EMBL/GenBank/DDBJ whole genome shotgun (WGS) entry which is preliminary data.</text>
</comment>
<keyword evidence="3" id="KW-0274">FAD</keyword>
<reference evidence="7 8" key="1">
    <citation type="submission" date="2019-04" db="EMBL/GenBank/DDBJ databases">
        <title>Mesorhizobium composti sp. nov., isolated from compost.</title>
        <authorList>
            <person name="Lin S.-Y."/>
            <person name="Hameed A."/>
            <person name="Hsieh Y.-T."/>
            <person name="Young C.-C."/>
        </authorList>
    </citation>
    <scope>NUCLEOTIDE SEQUENCE [LARGE SCALE GENOMIC DNA]</scope>
    <source>
        <strain evidence="7 8">CC-YTH430</strain>
    </source>
</reference>
<evidence type="ECO:0000256" key="4">
    <source>
        <dbReference type="ARBA" id="ARBA00023002"/>
    </source>
</evidence>
<evidence type="ECO:0000256" key="1">
    <source>
        <dbReference type="ARBA" id="ARBA00001974"/>
    </source>
</evidence>
<dbReference type="InterPro" id="IPR050493">
    <property type="entry name" value="FAD-dep_Monooxygenase_BioMet"/>
</dbReference>
<organism evidence="7 8">
    <name type="scientific">Ollibium composti</name>
    <dbReference type="NCBI Taxonomy" id="2675109"/>
    <lineage>
        <taxon>Bacteria</taxon>
        <taxon>Pseudomonadati</taxon>
        <taxon>Pseudomonadota</taxon>
        <taxon>Alphaproteobacteria</taxon>
        <taxon>Hyphomicrobiales</taxon>
        <taxon>Phyllobacteriaceae</taxon>
        <taxon>Ollibium</taxon>
    </lineage>
</organism>
<dbReference type="PRINTS" id="PR00420">
    <property type="entry name" value="RNGMNOXGNASE"/>
</dbReference>
<protein>
    <submittedName>
        <fullName evidence="7">FAD-binding protein</fullName>
    </submittedName>
</protein>
<keyword evidence="2" id="KW-0285">Flavoprotein</keyword>
<name>A0ABY2Q9F2_9HYPH</name>
<dbReference type="SUPFAM" id="SSF51905">
    <property type="entry name" value="FAD/NAD(P)-binding domain"/>
    <property type="match status" value="1"/>
</dbReference>
<comment type="cofactor">
    <cofactor evidence="1">
        <name>FAD</name>
        <dbReference type="ChEBI" id="CHEBI:57692"/>
    </cofactor>
</comment>
<evidence type="ECO:0000313" key="8">
    <source>
        <dbReference type="Proteomes" id="UP000306441"/>
    </source>
</evidence>
<evidence type="ECO:0000313" key="7">
    <source>
        <dbReference type="EMBL" id="THF58488.1"/>
    </source>
</evidence>
<evidence type="ECO:0000259" key="6">
    <source>
        <dbReference type="Pfam" id="PF01494"/>
    </source>
</evidence>
<dbReference type="Gene3D" id="3.50.50.60">
    <property type="entry name" value="FAD/NAD(P)-binding domain"/>
    <property type="match status" value="1"/>
</dbReference>
<accession>A0ABY2Q9F2</accession>
<evidence type="ECO:0000256" key="2">
    <source>
        <dbReference type="ARBA" id="ARBA00022630"/>
    </source>
</evidence>
<dbReference type="PANTHER" id="PTHR13789">
    <property type="entry name" value="MONOOXYGENASE"/>
    <property type="match status" value="1"/>
</dbReference>
<dbReference type="RefSeq" id="WP_136355753.1">
    <property type="nucleotide sequence ID" value="NZ_SSNY01000003.1"/>
</dbReference>
<keyword evidence="8" id="KW-1185">Reference proteome</keyword>
<dbReference type="PANTHER" id="PTHR13789:SF318">
    <property type="entry name" value="GERANYLGERANYL DIPHOSPHATE REDUCTASE"/>
    <property type="match status" value="1"/>
</dbReference>
<sequence>MTSDARSRPVVIAGGGIAGLTAALAFARQGFPVRVFEQARQFEPFGAGLQLSPNATHILDRLGVLALLRPKAVQPDAVLLRDAATLKVLARIPLGEMAERRWKAPYLSVHRGDLHVALAEKAAQNPAIEIVTGARATGEVASRNGILAATFAHEDCHEAEDTGLLVGADGVWSDLRTTLFPERHRRFSGSLAWRATVAADSPAGQAFCAVTSPDCVTTFLDPKFHLVAYPVRGGTTFNLVAFTRGPADADGRSSVADMAVLLRAMRHAPPVLADVVKQAGAWTTWPLNTVDPNGPWTRADGIALIGDAAHAMTPFAAQGAAMAIEDAATLAQSVAVRPNDFAGALAAWEHERKVRVAKVAQRGALNKLAWNAGGPLALGRNLLLRLRSGDSLATDLDWLYGWRLPA</sequence>
<dbReference type="EMBL" id="SSNY01000003">
    <property type="protein sequence ID" value="THF58488.1"/>
    <property type="molecule type" value="Genomic_DNA"/>
</dbReference>
<dbReference type="Pfam" id="PF01494">
    <property type="entry name" value="FAD_binding_3"/>
    <property type="match status" value="1"/>
</dbReference>
<dbReference type="Proteomes" id="UP000306441">
    <property type="component" value="Unassembled WGS sequence"/>
</dbReference>
<proteinExistence type="predicted"/>
<dbReference type="InterPro" id="IPR036188">
    <property type="entry name" value="FAD/NAD-bd_sf"/>
</dbReference>
<keyword evidence="5" id="KW-0503">Monooxygenase</keyword>
<evidence type="ECO:0000256" key="5">
    <source>
        <dbReference type="ARBA" id="ARBA00023033"/>
    </source>
</evidence>
<evidence type="ECO:0000256" key="3">
    <source>
        <dbReference type="ARBA" id="ARBA00022827"/>
    </source>
</evidence>
<gene>
    <name evidence="7" type="ORF">E6C48_07790</name>
</gene>
<dbReference type="InterPro" id="IPR002938">
    <property type="entry name" value="FAD-bd"/>
</dbReference>